<feature type="region of interest" description="Disordered" evidence="1">
    <location>
        <begin position="150"/>
        <end position="206"/>
    </location>
</feature>
<keyword evidence="4" id="KW-1185">Reference proteome</keyword>
<comment type="caution">
    <text evidence="3">The sequence shown here is derived from an EMBL/GenBank/DDBJ whole genome shotgun (WGS) entry which is preliminary data.</text>
</comment>
<reference evidence="3 4" key="2">
    <citation type="submission" date="2019-01" db="EMBL/GenBank/DDBJ databases">
        <title>The decoding of complex shrimp genome reveals the adaptation for benthos swimmer, frequently molting mechanism and breeding impact on genome.</title>
        <authorList>
            <person name="Sun Y."/>
            <person name="Gao Y."/>
            <person name="Yu Y."/>
        </authorList>
    </citation>
    <scope>NUCLEOTIDE SEQUENCE [LARGE SCALE GENOMIC DNA]</scope>
    <source>
        <tissue evidence="3">Muscle</tissue>
    </source>
</reference>
<feature type="chain" id="PRO_5019167983" evidence="2">
    <location>
        <begin position="21"/>
        <end position="273"/>
    </location>
</feature>
<dbReference type="EMBL" id="QCYY01000025">
    <property type="protein sequence ID" value="ROT86059.1"/>
    <property type="molecule type" value="Genomic_DNA"/>
</dbReference>
<accession>A0A423UBG3</accession>
<reference evidence="3 4" key="1">
    <citation type="submission" date="2018-04" db="EMBL/GenBank/DDBJ databases">
        <authorList>
            <person name="Zhang X."/>
            <person name="Yuan J."/>
            <person name="Li F."/>
            <person name="Xiang J."/>
        </authorList>
    </citation>
    <scope>NUCLEOTIDE SEQUENCE [LARGE SCALE GENOMIC DNA]</scope>
    <source>
        <tissue evidence="3">Muscle</tissue>
    </source>
</reference>
<name>A0A423UBG3_PENVA</name>
<sequence>MRQILALFPVLAFLLQPVVGPLPTKEELCSTVVDIEVRKLCLDCFTDAGSLQESPDEFRFCVGSYLPQAMQHAQPNVHHNHTNANLMPRCLTKSLERLQRYLERENIIARSGGRIVKAVATSNLVKDGGPVLMGVSMVDSVASECLTKYHNHGHGSGGGTRSRRMKATAKWARQRKWRQRQRRPRRQRRQRNGQRNGASVATTLPFDGKGPLAESILKGQCIVNKLIENHFGYELISLMSREEFFLPIPSWWLEPLAVYYKEFREKFENGTSV</sequence>
<keyword evidence="2" id="KW-0732">Signal</keyword>
<proteinExistence type="predicted"/>
<evidence type="ECO:0000313" key="4">
    <source>
        <dbReference type="Proteomes" id="UP000283509"/>
    </source>
</evidence>
<gene>
    <name evidence="3" type="ORF">C7M84_011831</name>
</gene>
<organism evidence="3 4">
    <name type="scientific">Penaeus vannamei</name>
    <name type="common">Whiteleg shrimp</name>
    <name type="synonym">Litopenaeus vannamei</name>
    <dbReference type="NCBI Taxonomy" id="6689"/>
    <lineage>
        <taxon>Eukaryota</taxon>
        <taxon>Metazoa</taxon>
        <taxon>Ecdysozoa</taxon>
        <taxon>Arthropoda</taxon>
        <taxon>Crustacea</taxon>
        <taxon>Multicrustacea</taxon>
        <taxon>Malacostraca</taxon>
        <taxon>Eumalacostraca</taxon>
        <taxon>Eucarida</taxon>
        <taxon>Decapoda</taxon>
        <taxon>Dendrobranchiata</taxon>
        <taxon>Penaeoidea</taxon>
        <taxon>Penaeidae</taxon>
        <taxon>Penaeus</taxon>
    </lineage>
</organism>
<evidence type="ECO:0000256" key="1">
    <source>
        <dbReference type="SAM" id="MobiDB-lite"/>
    </source>
</evidence>
<dbReference type="AlphaFoldDB" id="A0A423UBG3"/>
<feature type="compositionally biased region" description="Basic residues" evidence="1">
    <location>
        <begin position="161"/>
        <end position="192"/>
    </location>
</feature>
<feature type="signal peptide" evidence="2">
    <location>
        <begin position="1"/>
        <end position="20"/>
    </location>
</feature>
<evidence type="ECO:0000256" key="2">
    <source>
        <dbReference type="SAM" id="SignalP"/>
    </source>
</evidence>
<protein>
    <submittedName>
        <fullName evidence="3">Uncharacterized protein</fullName>
    </submittedName>
</protein>
<dbReference type="Proteomes" id="UP000283509">
    <property type="component" value="Unassembled WGS sequence"/>
</dbReference>
<dbReference type="OrthoDB" id="6376845at2759"/>
<evidence type="ECO:0000313" key="3">
    <source>
        <dbReference type="EMBL" id="ROT86059.1"/>
    </source>
</evidence>